<dbReference type="SMART" id="SM00347">
    <property type="entry name" value="HTH_MARR"/>
    <property type="match status" value="1"/>
</dbReference>
<dbReference type="OrthoDB" id="6462103at2"/>
<gene>
    <name evidence="5" type="ORF">SAMN04488530_10870</name>
</gene>
<dbReference type="Gene3D" id="1.10.10.10">
    <property type="entry name" value="Winged helix-like DNA-binding domain superfamily/Winged helix DNA-binding domain"/>
    <property type="match status" value="1"/>
</dbReference>
<dbReference type="InterPro" id="IPR036388">
    <property type="entry name" value="WH-like_DNA-bd_sf"/>
</dbReference>
<evidence type="ECO:0000259" key="4">
    <source>
        <dbReference type="PROSITE" id="PS50995"/>
    </source>
</evidence>
<keyword evidence="2 5" id="KW-0238">DNA-binding</keyword>
<dbReference type="GO" id="GO:0003677">
    <property type="term" value="F:DNA binding"/>
    <property type="evidence" value="ECO:0007669"/>
    <property type="project" value="UniProtKB-KW"/>
</dbReference>
<name>A0A1M5MYT3_9FIRM</name>
<dbReference type="PRINTS" id="PR00598">
    <property type="entry name" value="HTHMARR"/>
</dbReference>
<dbReference type="PANTHER" id="PTHR42756">
    <property type="entry name" value="TRANSCRIPTIONAL REGULATOR, MARR"/>
    <property type="match status" value="1"/>
</dbReference>
<evidence type="ECO:0000256" key="3">
    <source>
        <dbReference type="ARBA" id="ARBA00023163"/>
    </source>
</evidence>
<keyword evidence="3" id="KW-0804">Transcription</keyword>
<protein>
    <submittedName>
        <fullName evidence="5">DNA-binding transcriptional regulator, MarR family</fullName>
    </submittedName>
</protein>
<dbReference type="STRING" id="1121321.SAMN04488530_10870"/>
<accession>A0A1M5MYT3</accession>
<dbReference type="PROSITE" id="PS50995">
    <property type="entry name" value="HTH_MARR_2"/>
    <property type="match status" value="1"/>
</dbReference>
<keyword evidence="6" id="KW-1185">Reference proteome</keyword>
<dbReference type="InterPro" id="IPR036390">
    <property type="entry name" value="WH_DNA-bd_sf"/>
</dbReference>
<dbReference type="InterPro" id="IPR000835">
    <property type="entry name" value="HTH_MarR-typ"/>
</dbReference>
<organism evidence="5 6">
    <name type="scientific">Asaccharospora irregularis DSM 2635</name>
    <dbReference type="NCBI Taxonomy" id="1121321"/>
    <lineage>
        <taxon>Bacteria</taxon>
        <taxon>Bacillati</taxon>
        <taxon>Bacillota</taxon>
        <taxon>Clostridia</taxon>
        <taxon>Peptostreptococcales</taxon>
        <taxon>Peptostreptococcaceae</taxon>
        <taxon>Asaccharospora</taxon>
    </lineage>
</organism>
<evidence type="ECO:0000256" key="1">
    <source>
        <dbReference type="ARBA" id="ARBA00023015"/>
    </source>
</evidence>
<dbReference type="AlphaFoldDB" id="A0A1M5MYT3"/>
<dbReference type="Proteomes" id="UP000243255">
    <property type="component" value="Unassembled WGS sequence"/>
</dbReference>
<dbReference type="SUPFAM" id="SSF46785">
    <property type="entry name" value="Winged helix' DNA-binding domain"/>
    <property type="match status" value="1"/>
</dbReference>
<dbReference type="RefSeq" id="WP_073125035.1">
    <property type="nucleotide sequence ID" value="NZ_BAABCH010000002.1"/>
</dbReference>
<dbReference type="PANTHER" id="PTHR42756:SF1">
    <property type="entry name" value="TRANSCRIPTIONAL REPRESSOR OF EMRAB OPERON"/>
    <property type="match status" value="1"/>
</dbReference>
<proteinExistence type="predicted"/>
<sequence length="158" mass="18803">MSYNHDESLNYIFVQLTHLYFLRTHSLLDKIGLYPGQPPLLFKLEKNNGLSQKELADALSVKPSTITMMIKRMEKNELIRREQDEKDQRVSRIFITNLGLEKTKQLRELNEELEKEYTADFTQEEKILLRRFFIQMRDNLKVGYNMNKKGRCDLDEKG</sequence>
<feature type="domain" description="HTH marR-type" evidence="4">
    <location>
        <begin position="6"/>
        <end position="138"/>
    </location>
</feature>
<keyword evidence="1" id="KW-0805">Transcription regulation</keyword>
<evidence type="ECO:0000256" key="2">
    <source>
        <dbReference type="ARBA" id="ARBA00023125"/>
    </source>
</evidence>
<dbReference type="GO" id="GO:0003700">
    <property type="term" value="F:DNA-binding transcription factor activity"/>
    <property type="evidence" value="ECO:0007669"/>
    <property type="project" value="InterPro"/>
</dbReference>
<reference evidence="6" key="1">
    <citation type="submission" date="2016-11" db="EMBL/GenBank/DDBJ databases">
        <authorList>
            <person name="Varghese N."/>
            <person name="Submissions S."/>
        </authorList>
    </citation>
    <scope>NUCLEOTIDE SEQUENCE [LARGE SCALE GENOMIC DNA]</scope>
    <source>
        <strain evidence="6">DSM 2635</strain>
    </source>
</reference>
<dbReference type="EMBL" id="FQWX01000008">
    <property type="protein sequence ID" value="SHG82377.1"/>
    <property type="molecule type" value="Genomic_DNA"/>
</dbReference>
<evidence type="ECO:0000313" key="5">
    <source>
        <dbReference type="EMBL" id="SHG82377.1"/>
    </source>
</evidence>
<evidence type="ECO:0000313" key="6">
    <source>
        <dbReference type="Proteomes" id="UP000243255"/>
    </source>
</evidence>
<dbReference type="Pfam" id="PF01047">
    <property type="entry name" value="MarR"/>
    <property type="match status" value="1"/>
</dbReference>